<evidence type="ECO:0000256" key="1">
    <source>
        <dbReference type="SAM" id="MobiDB-lite"/>
    </source>
</evidence>
<sequence length="259" mass="27330">MDQNQPNRRRDVLKAFALGVPAALSARTASAAAPSSSPPPGAAAAQPGGGMPMPMQNAGAGQRTLRFFNREEAEAMDAIAARLIPADELGPGAKEAGVTRFIDDQLAGAWGSGDQFYRQGPFEQGTPEQGYQLSYTPAEMFRAGLAKLADASNKAHGRRFAELSAADQDALLGQLEKGQLDFSPLPAAVFFQALLDATMEGFFSDPLYGGNGGMAGWKLVGFPGAYASFSNDIERHGVAWTRPPVSIADSHGHEEGHRP</sequence>
<dbReference type="PROSITE" id="PS51318">
    <property type="entry name" value="TAT"/>
    <property type="match status" value="1"/>
</dbReference>
<dbReference type="EMBL" id="BAABFO010000030">
    <property type="protein sequence ID" value="GAA4341560.1"/>
    <property type="molecule type" value="Genomic_DNA"/>
</dbReference>
<evidence type="ECO:0000256" key="2">
    <source>
        <dbReference type="SAM" id="SignalP"/>
    </source>
</evidence>
<dbReference type="Proteomes" id="UP001501671">
    <property type="component" value="Unassembled WGS sequence"/>
</dbReference>
<evidence type="ECO:0000313" key="4">
    <source>
        <dbReference type="Proteomes" id="UP001501671"/>
    </source>
</evidence>
<feature type="signal peptide" evidence="2">
    <location>
        <begin position="1"/>
        <end position="31"/>
    </location>
</feature>
<protein>
    <recommendedName>
        <fullName evidence="5">Gluconate 2-dehydrogenase subunit 3 family protein</fullName>
    </recommendedName>
</protein>
<dbReference type="InterPro" id="IPR006311">
    <property type="entry name" value="TAT_signal"/>
</dbReference>
<feature type="region of interest" description="Disordered" evidence="1">
    <location>
        <begin position="27"/>
        <end position="58"/>
    </location>
</feature>
<dbReference type="Pfam" id="PF13618">
    <property type="entry name" value="Gluconate_2-dh3"/>
    <property type="match status" value="1"/>
</dbReference>
<evidence type="ECO:0000313" key="3">
    <source>
        <dbReference type="EMBL" id="GAA4341560.1"/>
    </source>
</evidence>
<evidence type="ECO:0008006" key="5">
    <source>
        <dbReference type="Google" id="ProtNLM"/>
    </source>
</evidence>
<feature type="compositionally biased region" description="Low complexity" evidence="1">
    <location>
        <begin position="42"/>
        <end position="58"/>
    </location>
</feature>
<name>A0ABP8HN09_9BURK</name>
<dbReference type="InterPro" id="IPR027056">
    <property type="entry name" value="Gluconate_2DH_su3"/>
</dbReference>
<dbReference type="RefSeq" id="WP_345251924.1">
    <property type="nucleotide sequence ID" value="NZ_BAABFO010000030.1"/>
</dbReference>
<comment type="caution">
    <text evidence="3">The sequence shown here is derived from an EMBL/GenBank/DDBJ whole genome shotgun (WGS) entry which is preliminary data.</text>
</comment>
<reference evidence="4" key="1">
    <citation type="journal article" date="2019" name="Int. J. Syst. Evol. Microbiol.">
        <title>The Global Catalogue of Microorganisms (GCM) 10K type strain sequencing project: providing services to taxonomists for standard genome sequencing and annotation.</title>
        <authorList>
            <consortium name="The Broad Institute Genomics Platform"/>
            <consortium name="The Broad Institute Genome Sequencing Center for Infectious Disease"/>
            <person name="Wu L."/>
            <person name="Ma J."/>
        </authorList>
    </citation>
    <scope>NUCLEOTIDE SEQUENCE [LARGE SCALE GENOMIC DNA]</scope>
    <source>
        <strain evidence="4">JCM 17666</strain>
    </source>
</reference>
<feature type="chain" id="PRO_5046457807" description="Gluconate 2-dehydrogenase subunit 3 family protein" evidence="2">
    <location>
        <begin position="32"/>
        <end position="259"/>
    </location>
</feature>
<gene>
    <name evidence="3" type="ORF">GCM10023144_42500</name>
</gene>
<keyword evidence="4" id="KW-1185">Reference proteome</keyword>
<accession>A0ABP8HN09</accession>
<proteinExistence type="predicted"/>
<keyword evidence="2" id="KW-0732">Signal</keyword>
<organism evidence="3 4">
    <name type="scientific">Pigmentiphaga soli</name>
    <dbReference type="NCBI Taxonomy" id="1007095"/>
    <lineage>
        <taxon>Bacteria</taxon>
        <taxon>Pseudomonadati</taxon>
        <taxon>Pseudomonadota</taxon>
        <taxon>Betaproteobacteria</taxon>
        <taxon>Burkholderiales</taxon>
        <taxon>Alcaligenaceae</taxon>
        <taxon>Pigmentiphaga</taxon>
    </lineage>
</organism>